<feature type="transmembrane region" description="Helical" evidence="1">
    <location>
        <begin position="35"/>
        <end position="53"/>
    </location>
</feature>
<dbReference type="RefSeq" id="WP_000713590.1">
    <property type="nucleotide sequence ID" value="NZ_CP021065.1"/>
</dbReference>
<evidence type="ECO:0000313" key="2">
    <source>
        <dbReference type="EMBL" id="ARP61807.1"/>
    </source>
</evidence>
<evidence type="ECO:0000256" key="1">
    <source>
        <dbReference type="SAM" id="Phobius"/>
    </source>
</evidence>
<protein>
    <submittedName>
        <fullName evidence="2">Uncharacterized protein</fullName>
    </submittedName>
</protein>
<keyword evidence="1" id="KW-1133">Transmembrane helix</keyword>
<evidence type="ECO:0000313" key="3">
    <source>
        <dbReference type="Proteomes" id="UP000194143"/>
    </source>
</evidence>
<dbReference type="Proteomes" id="UP000194143">
    <property type="component" value="Plasmid poh4"/>
</dbReference>
<name>A0A1W6WZ26_BACTU</name>
<dbReference type="AlphaFoldDB" id="A0A1W6WZ26"/>
<proteinExistence type="predicted"/>
<organism evidence="2 3">
    <name type="scientific">Bacillus thuringiensis</name>
    <dbReference type="NCBI Taxonomy" id="1428"/>
    <lineage>
        <taxon>Bacteria</taxon>
        <taxon>Bacillati</taxon>
        <taxon>Bacillota</taxon>
        <taxon>Bacilli</taxon>
        <taxon>Bacillales</taxon>
        <taxon>Bacillaceae</taxon>
        <taxon>Bacillus</taxon>
        <taxon>Bacillus cereus group</taxon>
    </lineage>
</organism>
<keyword evidence="1" id="KW-0472">Membrane</keyword>
<feature type="transmembrane region" description="Helical" evidence="1">
    <location>
        <begin position="65"/>
        <end position="84"/>
    </location>
</feature>
<keyword evidence="1" id="KW-0812">Transmembrane</keyword>
<accession>A0A1W6WZ26</accession>
<dbReference type="EMBL" id="CP021065">
    <property type="protein sequence ID" value="ARP61807.1"/>
    <property type="molecule type" value="Genomic_DNA"/>
</dbReference>
<reference evidence="2 3" key="1">
    <citation type="submission" date="2017-04" db="EMBL/GenBank/DDBJ databases">
        <title>Complete Genome Sequence of Bacillus thuringiensis type Strain ATCC 10792.</title>
        <authorList>
            <person name="Oh D.-H."/>
            <person name="Park B.-J."/>
            <person name="Shuai W."/>
            <person name="Chelliah R."/>
        </authorList>
    </citation>
    <scope>NUCLEOTIDE SEQUENCE [LARGE SCALE GENOMIC DNA]</scope>
    <source>
        <strain evidence="2 3">ATCC 10792</strain>
        <plasmid evidence="2 3">poh4</plasmid>
    </source>
</reference>
<feature type="transmembrane region" description="Helical" evidence="1">
    <location>
        <begin position="90"/>
        <end position="113"/>
    </location>
</feature>
<dbReference type="SMR" id="A0A1W6WZ26"/>
<keyword evidence="3" id="KW-1185">Reference proteome</keyword>
<sequence>MKKFIYITSILIGGLLGSYISLTYAKDATLFEKAGMYFLIFPTIINSCAKLCYKEITGKGEKNETLFFPTVHCAICWTTLLFYINIKLNFHFVLTLVLIVNIIVWVILTITAWKRKQEKLIAIK</sequence>
<keyword evidence="2" id="KW-0614">Plasmid</keyword>
<geneLocation type="plasmid" evidence="2 3">
    <name>poh4</name>
</geneLocation>
<gene>
    <name evidence="2" type="ORF">CAB88_32970</name>
</gene>
<dbReference type="GeneID" id="67469851"/>